<gene>
    <name evidence="2" type="ORF">K7C98_06800</name>
</gene>
<protein>
    <submittedName>
        <fullName evidence="2">Uncharacterized protein</fullName>
    </submittedName>
</protein>
<dbReference type="RefSeq" id="WP_224190739.1">
    <property type="nucleotide sequence ID" value="NZ_JAIRAU010000002.1"/>
</dbReference>
<name>A0ABS7TL56_9BACT</name>
<evidence type="ECO:0000313" key="2">
    <source>
        <dbReference type="EMBL" id="MBZ5708960.1"/>
    </source>
</evidence>
<evidence type="ECO:0000256" key="1">
    <source>
        <dbReference type="SAM" id="MobiDB-lite"/>
    </source>
</evidence>
<organism evidence="2 3">
    <name type="scientific">Nannocystis pusilla</name>
    <dbReference type="NCBI Taxonomy" id="889268"/>
    <lineage>
        <taxon>Bacteria</taxon>
        <taxon>Pseudomonadati</taxon>
        <taxon>Myxococcota</taxon>
        <taxon>Polyangia</taxon>
        <taxon>Nannocystales</taxon>
        <taxon>Nannocystaceae</taxon>
        <taxon>Nannocystis</taxon>
    </lineage>
</organism>
<sequence>MHSRNVEIKSPCHESWDAMHGDDARRFCDVCAKHVHNLSAMTRQAATDLLEANKGQHLCVRYSNQEDGQIAFRDTPVVPVSRLRTARTAFAAMMLAACTPHGDGPPIQDLGDIAIETMARDAKPSPEGGCEVQTGPFTTMHFPRGHEVCRNVADLGEQIKPPTPPIVEPPPPPPTLMGAPEPVRPPPPPVTEELMGKVAPPVEHVKMGEAMPEVKEPCDPQPGFAPPPPSLLMGQTAAPVVAPPPPSALMGGAVPIEAEPPSPPPALMGDIAVAPEPPPPPVEPPRVKMGKIASPKTGGAVIDEF</sequence>
<accession>A0ABS7TL56</accession>
<reference evidence="2" key="1">
    <citation type="submission" date="2021-08" db="EMBL/GenBank/DDBJ databases">
        <authorList>
            <person name="Stevens D.C."/>
        </authorList>
    </citation>
    <scope>NUCLEOTIDE SEQUENCE</scope>
    <source>
        <strain evidence="2">DSM 53165</strain>
    </source>
</reference>
<proteinExistence type="predicted"/>
<comment type="caution">
    <text evidence="2">The sequence shown here is derived from an EMBL/GenBank/DDBJ whole genome shotgun (WGS) entry which is preliminary data.</text>
</comment>
<keyword evidence="3" id="KW-1185">Reference proteome</keyword>
<feature type="region of interest" description="Disordered" evidence="1">
    <location>
        <begin position="251"/>
        <end position="305"/>
    </location>
</feature>
<evidence type="ECO:0000313" key="3">
    <source>
        <dbReference type="Proteomes" id="UP001139031"/>
    </source>
</evidence>
<dbReference type="Proteomes" id="UP001139031">
    <property type="component" value="Unassembled WGS sequence"/>
</dbReference>
<feature type="compositionally biased region" description="Pro residues" evidence="1">
    <location>
        <begin position="275"/>
        <end position="284"/>
    </location>
</feature>
<dbReference type="EMBL" id="JAIRAU010000002">
    <property type="protein sequence ID" value="MBZ5708960.1"/>
    <property type="molecule type" value="Genomic_DNA"/>
</dbReference>